<dbReference type="PANTHER" id="PTHR35564:SF4">
    <property type="entry name" value="CYTOPLASMIC PROTEIN"/>
    <property type="match status" value="1"/>
</dbReference>
<protein>
    <submittedName>
        <fullName evidence="2">Type VI secretion system baseplate subunit TssG</fullName>
    </submittedName>
</protein>
<dbReference type="Pfam" id="PF06996">
    <property type="entry name" value="T6SS_TssG"/>
    <property type="match status" value="1"/>
</dbReference>
<dbReference type="Proteomes" id="UP000675920">
    <property type="component" value="Unplaced"/>
</dbReference>
<evidence type="ECO:0000313" key="1">
    <source>
        <dbReference type="Proteomes" id="UP000675920"/>
    </source>
</evidence>
<dbReference type="InterPro" id="IPR010732">
    <property type="entry name" value="T6SS_TssG-like"/>
</dbReference>
<reference evidence="2" key="1">
    <citation type="journal article" date="2006" name="Science">
        <title>A virulence locus of Pseudomonas aeruginosa encodes a protein secretion apparatus.</title>
        <authorList>
            <person name="Mougous J.D."/>
            <person name="Cuff M.E."/>
            <person name="Raunser S."/>
            <person name="Shen A."/>
            <person name="Zhou M."/>
            <person name="Gifford C.A."/>
            <person name="Goodman A.L."/>
            <person name="Joachimiak G."/>
            <person name="Ordonez C.L."/>
            <person name="Lory S."/>
            <person name="Walz T."/>
            <person name="Joachimiak A."/>
            <person name="Mekalanos J.J."/>
        </authorList>
    </citation>
    <scope>NUCLEOTIDE SEQUENCE</scope>
</reference>
<dbReference type="NCBIfam" id="TIGR03347">
    <property type="entry name" value="VI_chp_1"/>
    <property type="match status" value="1"/>
</dbReference>
<dbReference type="AlphaFoldDB" id="A0A8B6XAX1"/>
<organism evidence="1 2">
    <name type="scientific">Derxia gummosa DSM 723</name>
    <dbReference type="NCBI Taxonomy" id="1121388"/>
    <lineage>
        <taxon>Bacteria</taxon>
        <taxon>Pseudomonadati</taxon>
        <taxon>Pseudomonadota</taxon>
        <taxon>Betaproteobacteria</taxon>
        <taxon>Burkholderiales</taxon>
        <taxon>Alcaligenaceae</taxon>
        <taxon>Derxia</taxon>
    </lineage>
</organism>
<proteinExistence type="predicted"/>
<reference evidence="2" key="3">
    <citation type="submission" date="2025-08" db="UniProtKB">
        <authorList>
            <consortium name="RefSeq"/>
        </authorList>
    </citation>
    <scope>IDENTIFICATION</scope>
</reference>
<name>A0A8B6XAX1_9BURK</name>
<reference evidence="2" key="2">
    <citation type="journal article" date="2007" name="Microbiology">
        <title>In vivo expression technology identifies a type VI secretion system locus in Burkholderia pseudomallei that is induced upon invasion of macrophages.</title>
        <authorList>
            <person name="Shalom G."/>
            <person name="Shaw J.G."/>
            <person name="Thomas M.S."/>
        </authorList>
    </citation>
    <scope>NUCLEOTIDE SEQUENCE</scope>
</reference>
<dbReference type="RefSeq" id="WP_084544806.1">
    <property type="nucleotide sequence ID" value="NZ_AXWS01000007.1"/>
</dbReference>
<sequence length="423" mass="47090">MWHSGPGLTLARELAATPWRFDYFMALRRLECTFARWPRLGTARLPKDEPLRLGQEPALDFAPAALAGFTPAEGDRAARLTVRFFGLFGPQGPLPLHLTEYAHERRMHYGDATFARFADLFHHRMLLLFYRAWAQAQPTVALDRPGEDRFATYVGSLIGIGVPPARNRDALPDAVRLHFAALLARQTRNADGLAAMVRGYFRLPASIEEYVGHWLDLPERERSRLGHGFVGRQIGTDVVLGRRVWDRQFKFRLHVGPLTRDEYEDMLPGGKALDELRALLRHYLSFELDWDVRLALRADEVPQVRLGLRTRLPRESTSPSVCAGAGRPARLGWTTWLGRRRAAVPARDLVLDPEARRTAPRPPIPPFSADVIEPLPPPAAAAADFGVPAAIAPESRSGVAAEAFDPLFALPADEMNPSPPAPA</sequence>
<evidence type="ECO:0000313" key="2">
    <source>
        <dbReference type="RefSeq" id="WP_084544806.1"/>
    </source>
</evidence>
<keyword evidence="1" id="KW-1185">Reference proteome</keyword>
<dbReference type="PANTHER" id="PTHR35564">
    <property type="match status" value="1"/>
</dbReference>
<accession>A0A8B6XAX1</accession>
<gene>
    <name evidence="2" type="primary">tssG</name>
</gene>